<keyword evidence="3" id="KW-0012">Acyltransferase</keyword>
<name>A0A7J0DPP7_9ERIC</name>
<keyword evidence="6" id="KW-1185">Reference proteome</keyword>
<protein>
    <submittedName>
        <fullName evidence="5">HXXXD-type acyl-transferase family protein</fullName>
    </submittedName>
</protein>
<keyword evidence="2 5" id="KW-0808">Transferase</keyword>
<evidence type="ECO:0000313" key="6">
    <source>
        <dbReference type="Proteomes" id="UP000585474"/>
    </source>
</evidence>
<organism evidence="5 6">
    <name type="scientific">Actinidia rufa</name>
    <dbReference type="NCBI Taxonomy" id="165716"/>
    <lineage>
        <taxon>Eukaryota</taxon>
        <taxon>Viridiplantae</taxon>
        <taxon>Streptophyta</taxon>
        <taxon>Embryophyta</taxon>
        <taxon>Tracheophyta</taxon>
        <taxon>Spermatophyta</taxon>
        <taxon>Magnoliopsida</taxon>
        <taxon>eudicotyledons</taxon>
        <taxon>Gunneridae</taxon>
        <taxon>Pentapetalae</taxon>
        <taxon>asterids</taxon>
        <taxon>Ericales</taxon>
        <taxon>Actinidiaceae</taxon>
        <taxon>Actinidia</taxon>
    </lineage>
</organism>
<evidence type="ECO:0000256" key="1">
    <source>
        <dbReference type="ARBA" id="ARBA00009861"/>
    </source>
</evidence>
<proteinExistence type="inferred from homology"/>
<comment type="similarity">
    <text evidence="1">Belongs to the plant acyltransferase family.</text>
</comment>
<dbReference type="GO" id="GO:0016746">
    <property type="term" value="F:acyltransferase activity"/>
    <property type="evidence" value="ECO:0007669"/>
    <property type="project" value="UniProtKB-KW"/>
</dbReference>
<dbReference type="AlphaFoldDB" id="A0A7J0DPP7"/>
<dbReference type="Gene3D" id="3.30.559.10">
    <property type="entry name" value="Chloramphenicol acetyltransferase-like domain"/>
    <property type="match status" value="1"/>
</dbReference>
<feature type="region of interest" description="Disordered" evidence="4">
    <location>
        <begin position="1"/>
        <end position="25"/>
    </location>
</feature>
<gene>
    <name evidence="5" type="ORF">Acr_00g0065040</name>
</gene>
<comment type="caution">
    <text evidence="5">The sequence shown here is derived from an EMBL/GenBank/DDBJ whole genome shotgun (WGS) entry which is preliminary data.</text>
</comment>
<evidence type="ECO:0000313" key="5">
    <source>
        <dbReference type="EMBL" id="GFS39810.1"/>
    </source>
</evidence>
<dbReference type="PANTHER" id="PTHR31623:SF17">
    <property type="entry name" value="F21J9.9"/>
    <property type="match status" value="1"/>
</dbReference>
<dbReference type="Proteomes" id="UP000585474">
    <property type="component" value="Unassembled WGS sequence"/>
</dbReference>
<dbReference type="InterPro" id="IPR023213">
    <property type="entry name" value="CAT-like_dom_sf"/>
</dbReference>
<accession>A0A7J0DPP7</accession>
<evidence type="ECO:0000256" key="3">
    <source>
        <dbReference type="ARBA" id="ARBA00023315"/>
    </source>
</evidence>
<dbReference type="Pfam" id="PF02458">
    <property type="entry name" value="Transferase"/>
    <property type="match status" value="1"/>
</dbReference>
<reference evidence="6" key="1">
    <citation type="submission" date="2019-07" db="EMBL/GenBank/DDBJ databases">
        <title>De Novo Assembly of kiwifruit Actinidia rufa.</title>
        <authorList>
            <person name="Sugita-Konishi S."/>
            <person name="Sato K."/>
            <person name="Mori E."/>
            <person name="Abe Y."/>
            <person name="Kisaki G."/>
            <person name="Hamano K."/>
            <person name="Suezawa K."/>
            <person name="Otani M."/>
            <person name="Fukuda T."/>
            <person name="Manabe T."/>
            <person name="Gomi K."/>
            <person name="Tabuchi M."/>
            <person name="Akimitsu K."/>
            <person name="Kataoka I."/>
        </authorList>
    </citation>
    <scope>NUCLEOTIDE SEQUENCE [LARGE SCALE GENOMIC DNA]</scope>
    <source>
        <strain evidence="6">cv. Fuchu</strain>
    </source>
</reference>
<evidence type="ECO:0000256" key="2">
    <source>
        <dbReference type="ARBA" id="ARBA00022679"/>
    </source>
</evidence>
<dbReference type="PANTHER" id="PTHR31623">
    <property type="entry name" value="F21J9.9"/>
    <property type="match status" value="1"/>
</dbReference>
<dbReference type="EMBL" id="BJWL01000337">
    <property type="protein sequence ID" value="GFS39810.1"/>
    <property type="molecule type" value="Genomic_DNA"/>
</dbReference>
<dbReference type="OrthoDB" id="1932220at2759"/>
<sequence>MEVQKSRFEYFSDTNHESSPKDGSKLPDYSAGNLLWLAITVAPTTKGQGQIELRDLVREMRSEIRRFDSSYVSKMQGEDGSSVVSESFRKRDEIYFETQGHLQPVWVSSAAMDFKNAIVLMDTITGDGIEAWVTLDEQDMPVFECNQDLLTYASNN</sequence>
<evidence type="ECO:0000256" key="4">
    <source>
        <dbReference type="SAM" id="MobiDB-lite"/>
    </source>
</evidence>